<protein>
    <submittedName>
        <fullName evidence="12">EMP24</fullName>
    </submittedName>
</protein>
<sequence>MRNISIFLILCHLIFKIKGYYITVDANSDECFFDRLVSGAKMMLMFEVVEGGFLDIDVKVFGPDGKAIYTGDRESNGKYAFSAHVDGIYKYCFSNKMSTMTPKIIMFSMDVSQKPRENKEMNTDAHQNKLEDMVYELSNSLLNVKHQQEYLEVRERVHRSINENTNSRVVLWSAFEAVLLLSMTIGQVYYLRRFFEVRRVV</sequence>
<name>V9XRM7_SCHMD</name>
<feature type="signal peptide" evidence="10">
    <location>
        <begin position="1"/>
        <end position="19"/>
    </location>
</feature>
<evidence type="ECO:0000256" key="5">
    <source>
        <dbReference type="ARBA" id="ARBA00022989"/>
    </source>
</evidence>
<dbReference type="PROSITE" id="PS50866">
    <property type="entry name" value="GOLD"/>
    <property type="match status" value="1"/>
</dbReference>
<evidence type="ECO:0000256" key="3">
    <source>
        <dbReference type="ARBA" id="ARBA00022692"/>
    </source>
</evidence>
<evidence type="ECO:0000256" key="8">
    <source>
        <dbReference type="RuleBase" id="RU003827"/>
    </source>
</evidence>
<feature type="domain" description="GOLD" evidence="11">
    <location>
        <begin position="29"/>
        <end position="111"/>
    </location>
</feature>
<dbReference type="InterPro" id="IPR036598">
    <property type="entry name" value="GOLD_dom_sf"/>
</dbReference>
<accession>V9XRM7</accession>
<dbReference type="SMART" id="SM01190">
    <property type="entry name" value="EMP24_GP25L"/>
    <property type="match status" value="1"/>
</dbReference>
<evidence type="ECO:0000259" key="11">
    <source>
        <dbReference type="PROSITE" id="PS50866"/>
    </source>
</evidence>
<feature type="chain" id="PRO_5004784428" evidence="10">
    <location>
        <begin position="20"/>
        <end position="201"/>
    </location>
</feature>
<evidence type="ECO:0000256" key="9">
    <source>
        <dbReference type="SAM" id="Phobius"/>
    </source>
</evidence>
<organism evidence="12">
    <name type="scientific">Schmidtea mediterranea</name>
    <name type="common">Freshwater planarian flatworm</name>
    <dbReference type="NCBI Taxonomy" id="79327"/>
    <lineage>
        <taxon>Eukaryota</taxon>
        <taxon>Metazoa</taxon>
        <taxon>Spiralia</taxon>
        <taxon>Lophotrochozoa</taxon>
        <taxon>Platyhelminthes</taxon>
        <taxon>Rhabditophora</taxon>
        <taxon>Seriata</taxon>
        <taxon>Tricladida</taxon>
        <taxon>Continenticola</taxon>
        <taxon>Geoplanoidea</taxon>
        <taxon>Dugesiidae</taxon>
        <taxon>Schmidtea</taxon>
    </lineage>
</organism>
<dbReference type="Pfam" id="PF01105">
    <property type="entry name" value="EMP24_GP25L"/>
    <property type="match status" value="1"/>
</dbReference>
<dbReference type="GO" id="GO:0012505">
    <property type="term" value="C:endomembrane system"/>
    <property type="evidence" value="ECO:0007669"/>
    <property type="project" value="UniProtKB-SubCell"/>
</dbReference>
<keyword evidence="4 10" id="KW-0732">Signal</keyword>
<dbReference type="OrthoDB" id="1929172at2759"/>
<comment type="subcellular location">
    <subcellularLocation>
        <location evidence="7">Endomembrane system</location>
        <topology evidence="7">Single-pass membrane protein</topology>
    </subcellularLocation>
    <subcellularLocation>
        <location evidence="1 8">Membrane</location>
        <topology evidence="1 8">Single-pass type I membrane protein</topology>
    </subcellularLocation>
</comment>
<dbReference type="InterPro" id="IPR009038">
    <property type="entry name" value="GOLD_dom"/>
</dbReference>
<feature type="transmembrane region" description="Helical" evidence="9">
    <location>
        <begin position="169"/>
        <end position="191"/>
    </location>
</feature>
<keyword evidence="5 9" id="KW-1133">Transmembrane helix</keyword>
<comment type="similarity">
    <text evidence="2 8">Belongs to the EMP24/GP25L family.</text>
</comment>
<reference evidence="12" key="1">
    <citation type="submission" date="2013-10" db="EMBL/GenBank/DDBJ databases">
        <title>Expression cloning of novel planarian secreted proteins by a yeast-based Signal Sequence Trap screen.</title>
        <authorList>
            <person name="Rossi A."/>
        </authorList>
    </citation>
    <scope>NUCLEOTIDE SEQUENCE</scope>
</reference>
<evidence type="ECO:0000256" key="4">
    <source>
        <dbReference type="ARBA" id="ARBA00022729"/>
    </source>
</evidence>
<keyword evidence="6 9" id="KW-0472">Membrane</keyword>
<dbReference type="EMBL" id="KF730686">
    <property type="protein sequence ID" value="AHD24743.1"/>
    <property type="molecule type" value="mRNA"/>
</dbReference>
<evidence type="ECO:0000256" key="7">
    <source>
        <dbReference type="ARBA" id="ARBA00037847"/>
    </source>
</evidence>
<keyword evidence="3 8" id="KW-0812">Transmembrane</keyword>
<evidence type="ECO:0000256" key="2">
    <source>
        <dbReference type="ARBA" id="ARBA00007104"/>
    </source>
</evidence>
<dbReference type="GO" id="GO:0016020">
    <property type="term" value="C:membrane"/>
    <property type="evidence" value="ECO:0007669"/>
    <property type="project" value="UniProtKB-SubCell"/>
</dbReference>
<dbReference type="PANTHER" id="PTHR22811">
    <property type="entry name" value="TRANSMEMBRANE EMP24 DOMAIN-CONTAINING PROTEIN"/>
    <property type="match status" value="1"/>
</dbReference>
<dbReference type="SUPFAM" id="SSF101576">
    <property type="entry name" value="Supernatant protein factor (SPF), C-terminal domain"/>
    <property type="match status" value="1"/>
</dbReference>
<evidence type="ECO:0000313" key="12">
    <source>
        <dbReference type="EMBL" id="AHD24743.1"/>
    </source>
</evidence>
<dbReference type="AlphaFoldDB" id="V9XRM7"/>
<evidence type="ECO:0000256" key="1">
    <source>
        <dbReference type="ARBA" id="ARBA00004479"/>
    </source>
</evidence>
<evidence type="ECO:0000256" key="10">
    <source>
        <dbReference type="SAM" id="SignalP"/>
    </source>
</evidence>
<dbReference type="InterPro" id="IPR015720">
    <property type="entry name" value="Emp24-like"/>
</dbReference>
<evidence type="ECO:0000256" key="6">
    <source>
        <dbReference type="ARBA" id="ARBA00023136"/>
    </source>
</evidence>
<proteinExistence type="evidence at transcript level"/>